<keyword evidence="3" id="KW-1185">Reference proteome</keyword>
<evidence type="ECO:0000313" key="2">
    <source>
        <dbReference type="EMBL" id="KAK2115167.1"/>
    </source>
</evidence>
<dbReference type="PANTHER" id="PTHR31462">
    <property type="entry name" value="ENDOSOMAL/LYSOSOMAL POTASSIUM CHANNEL TMEM175"/>
    <property type="match status" value="1"/>
</dbReference>
<feature type="region of interest" description="Disordered" evidence="1">
    <location>
        <begin position="113"/>
        <end position="150"/>
    </location>
</feature>
<feature type="region of interest" description="Disordered" evidence="1">
    <location>
        <begin position="1"/>
        <end position="29"/>
    </location>
</feature>
<evidence type="ECO:0000313" key="3">
    <source>
        <dbReference type="Proteomes" id="UP001266305"/>
    </source>
</evidence>
<dbReference type="PANTHER" id="PTHR31462:SF5">
    <property type="entry name" value="ENDOSOMAL_LYSOSOMAL PROTON CHANNEL TMEM175"/>
    <property type="match status" value="1"/>
</dbReference>
<dbReference type="EMBL" id="JASSZA010000003">
    <property type="protein sequence ID" value="KAK2115167.1"/>
    <property type="molecule type" value="Genomic_DNA"/>
</dbReference>
<organism evidence="2 3">
    <name type="scientific">Saguinus oedipus</name>
    <name type="common">Cotton-top tamarin</name>
    <name type="synonym">Oedipomidas oedipus</name>
    <dbReference type="NCBI Taxonomy" id="9490"/>
    <lineage>
        <taxon>Eukaryota</taxon>
        <taxon>Metazoa</taxon>
        <taxon>Chordata</taxon>
        <taxon>Craniata</taxon>
        <taxon>Vertebrata</taxon>
        <taxon>Euteleostomi</taxon>
        <taxon>Mammalia</taxon>
        <taxon>Eutheria</taxon>
        <taxon>Euarchontoglires</taxon>
        <taxon>Primates</taxon>
        <taxon>Haplorrhini</taxon>
        <taxon>Platyrrhini</taxon>
        <taxon>Cebidae</taxon>
        <taxon>Callitrichinae</taxon>
        <taxon>Saguinus</taxon>
    </lineage>
</organism>
<comment type="caution">
    <text evidence="2">The sequence shown here is derived from an EMBL/GenBank/DDBJ whole genome shotgun (WGS) entry which is preliminary data.</text>
</comment>
<protein>
    <submittedName>
        <fullName evidence="2">Uncharacterized protein</fullName>
    </submittedName>
</protein>
<dbReference type="Proteomes" id="UP001266305">
    <property type="component" value="Unassembled WGS sequence"/>
</dbReference>
<reference evidence="2 3" key="1">
    <citation type="submission" date="2023-05" db="EMBL/GenBank/DDBJ databases">
        <title>B98-5 Cell Line De Novo Hybrid Assembly: An Optical Mapping Approach.</title>
        <authorList>
            <person name="Kananen K."/>
            <person name="Auerbach J.A."/>
            <person name="Kautto E."/>
            <person name="Blachly J.S."/>
        </authorList>
    </citation>
    <scope>NUCLEOTIDE SEQUENCE [LARGE SCALE GENOMIC DNA]</scope>
    <source>
        <strain evidence="2">B95-8</strain>
        <tissue evidence="2">Cell line</tissue>
    </source>
</reference>
<accession>A0ABQ9W0J7</accession>
<evidence type="ECO:0000256" key="1">
    <source>
        <dbReference type="SAM" id="MobiDB-lite"/>
    </source>
</evidence>
<gene>
    <name evidence="2" type="ORF">P7K49_005793</name>
</gene>
<feature type="compositionally biased region" description="Low complexity" evidence="1">
    <location>
        <begin position="125"/>
        <end position="134"/>
    </location>
</feature>
<name>A0ABQ9W0J7_SAGOE</name>
<proteinExistence type="predicted"/>
<feature type="region of interest" description="Disordered" evidence="1">
    <location>
        <begin position="163"/>
        <end position="197"/>
    </location>
</feature>
<sequence>MSQPQAPEQVLDTLGDCPPGRRDEDTTEGIQCSQRMLSFSDALLSIIATVMILPVTHTEISPEQVMGQAALCVCGSEKTQGPQGLTWHRLRRQRQEAEASLERERVSKACSAYSHPGGGPGLLVGGSPLSLRPSQQRSWPPGRAGGWAPKALCQSSADKGSALEVSQRTSWKRKVPGLPQGQKVPLREGSCPSRHLT</sequence>